<protein>
    <submittedName>
        <fullName evidence="1">Uncharacterized protein</fullName>
    </submittedName>
</protein>
<reference evidence="1 2" key="1">
    <citation type="submission" date="2014-11" db="EMBL/GenBank/DDBJ databases">
        <title>Genetic blueprint of the zoonotic pathogen Toxocara canis.</title>
        <authorList>
            <person name="Zhu X.-Q."/>
            <person name="Korhonen P.K."/>
            <person name="Cai H."/>
            <person name="Young N.D."/>
            <person name="Nejsum P."/>
            <person name="von Samson-Himmelstjerna G."/>
            <person name="Boag P.R."/>
            <person name="Tan P."/>
            <person name="Li Q."/>
            <person name="Min J."/>
            <person name="Yang Y."/>
            <person name="Wang X."/>
            <person name="Fang X."/>
            <person name="Hall R.S."/>
            <person name="Hofmann A."/>
            <person name="Sternberg P.W."/>
            <person name="Jex A.R."/>
            <person name="Gasser R.B."/>
        </authorList>
    </citation>
    <scope>NUCLEOTIDE SEQUENCE [LARGE SCALE GENOMIC DNA]</scope>
    <source>
        <strain evidence="1">PN_DK_2014</strain>
    </source>
</reference>
<dbReference type="EMBL" id="JPKZ01000751">
    <property type="protein sequence ID" value="KHN85670.1"/>
    <property type="molecule type" value="Genomic_DNA"/>
</dbReference>
<accession>A0A0B2VXH8</accession>
<organism evidence="1 2">
    <name type="scientific">Toxocara canis</name>
    <name type="common">Canine roundworm</name>
    <dbReference type="NCBI Taxonomy" id="6265"/>
    <lineage>
        <taxon>Eukaryota</taxon>
        <taxon>Metazoa</taxon>
        <taxon>Ecdysozoa</taxon>
        <taxon>Nematoda</taxon>
        <taxon>Chromadorea</taxon>
        <taxon>Rhabditida</taxon>
        <taxon>Spirurina</taxon>
        <taxon>Ascaridomorpha</taxon>
        <taxon>Ascaridoidea</taxon>
        <taxon>Toxocaridae</taxon>
        <taxon>Toxocara</taxon>
    </lineage>
</organism>
<proteinExistence type="predicted"/>
<keyword evidence="2" id="KW-1185">Reference proteome</keyword>
<evidence type="ECO:0000313" key="1">
    <source>
        <dbReference type="EMBL" id="KHN85670.1"/>
    </source>
</evidence>
<name>A0A0B2VXH8_TOXCA</name>
<comment type="caution">
    <text evidence="1">The sequence shown here is derived from an EMBL/GenBank/DDBJ whole genome shotgun (WGS) entry which is preliminary data.</text>
</comment>
<evidence type="ECO:0000313" key="2">
    <source>
        <dbReference type="Proteomes" id="UP000031036"/>
    </source>
</evidence>
<gene>
    <name evidence="1" type="ORF">Tcan_14579</name>
</gene>
<dbReference type="AlphaFoldDB" id="A0A0B2VXH8"/>
<sequence>MAEVEAVLLTLTVKKLSFRVNEPLDEEFRLAFYSNGLADVNSADVKQLLLTNNLLIKSNNDAIALDI</sequence>
<dbReference type="Proteomes" id="UP000031036">
    <property type="component" value="Unassembled WGS sequence"/>
</dbReference>